<evidence type="ECO:0000256" key="5">
    <source>
        <dbReference type="ARBA" id="ARBA00061478"/>
    </source>
</evidence>
<proteinExistence type="inferred from homology"/>
<dbReference type="PATRIC" id="fig|1603606.3.peg.2412"/>
<dbReference type="Gene3D" id="3.40.50.300">
    <property type="entry name" value="P-loop containing nucleotide triphosphate hydrolases"/>
    <property type="match status" value="2"/>
</dbReference>
<evidence type="ECO:0000256" key="1">
    <source>
        <dbReference type="ARBA" id="ARBA00022737"/>
    </source>
</evidence>
<name>A0A0M4D7B9_9BACT</name>
<dbReference type="InterPro" id="IPR037118">
    <property type="entry name" value="Val-tRNA_synth_C_sf"/>
</dbReference>
<dbReference type="CDD" id="cd03221">
    <property type="entry name" value="ABCF_EF-3"/>
    <property type="match status" value="2"/>
</dbReference>
<feature type="domain" description="ABC transporter" evidence="8">
    <location>
        <begin position="2"/>
        <end position="254"/>
    </location>
</feature>
<dbReference type="STRING" id="1603606.DSOUD_2233"/>
<dbReference type="PANTHER" id="PTHR42855:SF2">
    <property type="entry name" value="DRUG RESISTANCE ABC TRANSPORTER,ATP-BINDING PROTEIN"/>
    <property type="match status" value="1"/>
</dbReference>
<keyword evidence="6" id="KW-0175">Coiled coil</keyword>
<dbReference type="Pfam" id="PF16326">
    <property type="entry name" value="ABC_tran_CTD"/>
    <property type="match status" value="1"/>
</dbReference>
<keyword evidence="1" id="KW-0677">Repeat</keyword>
<dbReference type="PROSITE" id="PS00211">
    <property type="entry name" value="ABC_TRANSPORTER_1"/>
    <property type="match status" value="2"/>
</dbReference>
<keyword evidence="3 9" id="KW-0067">ATP-binding</keyword>
<feature type="coiled-coil region" evidence="6">
    <location>
        <begin position="243"/>
        <end position="270"/>
    </location>
</feature>
<dbReference type="Pfam" id="PF00005">
    <property type="entry name" value="ABC_tran"/>
    <property type="match status" value="2"/>
</dbReference>
<dbReference type="SMART" id="SM00382">
    <property type="entry name" value="AAA"/>
    <property type="match status" value="2"/>
</dbReference>
<dbReference type="InterPro" id="IPR051309">
    <property type="entry name" value="ABCF_ATPase"/>
</dbReference>
<dbReference type="EMBL" id="CP010802">
    <property type="protein sequence ID" value="ALC16997.1"/>
    <property type="molecule type" value="Genomic_DNA"/>
</dbReference>
<evidence type="ECO:0000313" key="10">
    <source>
        <dbReference type="Proteomes" id="UP000057158"/>
    </source>
</evidence>
<dbReference type="OrthoDB" id="9762369at2"/>
<protein>
    <submittedName>
        <fullName evidence="9">ABC transporter ATP-binding protein</fullName>
    </submittedName>
</protein>
<dbReference type="SUPFAM" id="SSF52540">
    <property type="entry name" value="P-loop containing nucleoside triphosphate hydrolases"/>
    <property type="match status" value="2"/>
</dbReference>
<comment type="catalytic activity">
    <reaction evidence="4">
        <text>ATP + H2O = ADP + phosphate + H(+)</text>
        <dbReference type="Rhea" id="RHEA:13065"/>
        <dbReference type="ChEBI" id="CHEBI:15377"/>
        <dbReference type="ChEBI" id="CHEBI:15378"/>
        <dbReference type="ChEBI" id="CHEBI:30616"/>
        <dbReference type="ChEBI" id="CHEBI:43474"/>
        <dbReference type="ChEBI" id="CHEBI:456216"/>
    </reaction>
</comment>
<evidence type="ECO:0000256" key="7">
    <source>
        <dbReference type="SAM" id="MobiDB-lite"/>
    </source>
</evidence>
<dbReference type="Pfam" id="PF12848">
    <property type="entry name" value="ABC_tran_Xtn"/>
    <property type="match status" value="1"/>
</dbReference>
<accession>A0A0M4D7B9</accession>
<dbReference type="InterPro" id="IPR017871">
    <property type="entry name" value="ABC_transporter-like_CS"/>
</dbReference>
<keyword evidence="2" id="KW-0547">Nucleotide-binding</keyword>
<dbReference type="InterPro" id="IPR027417">
    <property type="entry name" value="P-loop_NTPase"/>
</dbReference>
<reference evidence="9 10" key="1">
    <citation type="submission" date="2015-07" db="EMBL/GenBank/DDBJ databases">
        <title>Isolation and Genomic Characterization of a Novel Halophilic Metal-Reducing Deltaproteobacterium from the Deep Subsurface.</title>
        <authorList>
            <person name="Badalamenti J.P."/>
            <person name="Summers Z.M."/>
            <person name="Gralnick J.A."/>
            <person name="Bond D.R."/>
        </authorList>
    </citation>
    <scope>NUCLEOTIDE SEQUENCE [LARGE SCALE GENOMIC DNA]</scope>
    <source>
        <strain evidence="9 10">WTL</strain>
    </source>
</reference>
<dbReference type="InterPro" id="IPR003593">
    <property type="entry name" value="AAA+_ATPase"/>
</dbReference>
<dbReference type="Gene3D" id="1.10.287.380">
    <property type="entry name" value="Valyl-tRNA synthetase, C-terminal domain"/>
    <property type="match status" value="1"/>
</dbReference>
<evidence type="ECO:0000256" key="6">
    <source>
        <dbReference type="SAM" id="Coils"/>
    </source>
</evidence>
<evidence type="ECO:0000256" key="2">
    <source>
        <dbReference type="ARBA" id="ARBA00022741"/>
    </source>
</evidence>
<dbReference type="RefSeq" id="WP_053551045.1">
    <property type="nucleotide sequence ID" value="NZ_CP010802.1"/>
</dbReference>
<dbReference type="PANTHER" id="PTHR42855">
    <property type="entry name" value="ABC TRANSPORTER ATP-BINDING SUBUNIT"/>
    <property type="match status" value="1"/>
</dbReference>
<keyword evidence="10" id="KW-1185">Reference proteome</keyword>
<feature type="compositionally biased region" description="Basic and acidic residues" evidence="7">
    <location>
        <begin position="550"/>
        <end position="576"/>
    </location>
</feature>
<feature type="domain" description="ABC transporter" evidence="8">
    <location>
        <begin position="321"/>
        <end position="542"/>
    </location>
</feature>
<dbReference type="AlphaFoldDB" id="A0A0M4D7B9"/>
<evidence type="ECO:0000256" key="4">
    <source>
        <dbReference type="ARBA" id="ARBA00049360"/>
    </source>
</evidence>
<evidence type="ECO:0000256" key="3">
    <source>
        <dbReference type="ARBA" id="ARBA00022840"/>
    </source>
</evidence>
<dbReference type="KEGG" id="des:DSOUD_2233"/>
<evidence type="ECO:0000313" key="9">
    <source>
        <dbReference type="EMBL" id="ALC16997.1"/>
    </source>
</evidence>
<dbReference type="FunFam" id="3.40.50.300:FF:000011">
    <property type="entry name" value="Putative ABC transporter ATP-binding component"/>
    <property type="match status" value="1"/>
</dbReference>
<dbReference type="InterPro" id="IPR032524">
    <property type="entry name" value="ABC_tran_C"/>
</dbReference>
<dbReference type="GO" id="GO:0003677">
    <property type="term" value="F:DNA binding"/>
    <property type="evidence" value="ECO:0007669"/>
    <property type="project" value="InterPro"/>
</dbReference>
<organism evidence="9 10">
    <name type="scientific">Desulfuromonas soudanensis</name>
    <dbReference type="NCBI Taxonomy" id="1603606"/>
    <lineage>
        <taxon>Bacteria</taxon>
        <taxon>Pseudomonadati</taxon>
        <taxon>Thermodesulfobacteriota</taxon>
        <taxon>Desulfuromonadia</taxon>
        <taxon>Desulfuromonadales</taxon>
        <taxon>Desulfuromonadaceae</taxon>
        <taxon>Desulfuromonas</taxon>
    </lineage>
</organism>
<evidence type="ECO:0000259" key="8">
    <source>
        <dbReference type="PROSITE" id="PS50893"/>
    </source>
</evidence>
<dbReference type="GO" id="GO:0005524">
    <property type="term" value="F:ATP binding"/>
    <property type="evidence" value="ECO:0007669"/>
    <property type="project" value="UniProtKB-KW"/>
</dbReference>
<dbReference type="InterPro" id="IPR032781">
    <property type="entry name" value="ABC_tran_Xtn"/>
</dbReference>
<dbReference type="FunFam" id="3.40.50.300:FF:000309">
    <property type="entry name" value="ABC transporter ATP-binding protein"/>
    <property type="match status" value="1"/>
</dbReference>
<dbReference type="Proteomes" id="UP000057158">
    <property type="component" value="Chromosome"/>
</dbReference>
<gene>
    <name evidence="9" type="ORF">DSOUD_2233</name>
</gene>
<comment type="similarity">
    <text evidence="5">Belongs to the ABC transporter superfamily. ABCF family. Uup subfamily.</text>
</comment>
<dbReference type="GO" id="GO:0016887">
    <property type="term" value="F:ATP hydrolysis activity"/>
    <property type="evidence" value="ECO:0007669"/>
    <property type="project" value="InterPro"/>
</dbReference>
<dbReference type="PROSITE" id="PS50893">
    <property type="entry name" value="ABC_TRANSPORTER_2"/>
    <property type="match status" value="2"/>
</dbReference>
<sequence length="640" mass="71831">MLHLRSIIKDFGGRKLFAGINWHIRPGDRIGLCGENGAGKTTLLKMLAGTVSADGGDLHVARGTTFGYLPQDGLEHRGTVLFDEVRSALAELLKMEAELTRLEEAIALRHDEGDLARYSEVQETFRQRDGYAMEAEIGRVLRGLGFAETDWDKPCDHFSGGWQMRIALAKLLLQKPNLLLLDEPTNHLDLPARDWLEGYLAAYPFAVVLVSHDRFFLDQVVGRIVEVWNGALTEYPGNYSRYLEERERRVAALQEAKARQNEEIAKIEAFIGRFRFQANKASLVQSRVKQLEKIERIQVPPARKKITFRFPDPPKGGRQALELKGVVQRYGPLTVLDGIDLCVERGDRIALVGANGAGKSTLMRILAGVEPPVEGTRTEGHNLISAYFAQDQAKVLHAGKTVLEEITDDAPFEMVPRVRDILGAFLFSGDDVHKKVAVLSGGERNRLALAILLLRPANLLLLDEPTNHLDLKSKEVLLDSLQHYTGGLVFVSHDRYFVDALATRVVEVGDGKAISHFGNYEDFLRSKETVGDISHSRLRVETSSAPEGAGEGRGERQRSQEERKESKKNDRRRQKELAEVEEAIEALEGELAVLEGEMADPELYRDQERWRTVSARHRELQDLIADLYPRWEALQMVETA</sequence>
<feature type="region of interest" description="Disordered" evidence="7">
    <location>
        <begin position="535"/>
        <end position="576"/>
    </location>
</feature>
<dbReference type="InterPro" id="IPR003439">
    <property type="entry name" value="ABC_transporter-like_ATP-bd"/>
</dbReference>